<keyword evidence="11" id="KW-1185">Reference proteome</keyword>
<comment type="subcellular location">
    <subcellularLocation>
        <location evidence="1">Cell membrane</location>
        <topology evidence="1">Multi-pass membrane protein</topology>
    </subcellularLocation>
</comment>
<feature type="transmembrane region" description="Helical" evidence="8">
    <location>
        <begin position="21"/>
        <end position="39"/>
    </location>
</feature>
<keyword evidence="4 8" id="KW-0812">Transmembrane</keyword>
<keyword evidence="3" id="KW-0645">Protease</keyword>
<protein>
    <submittedName>
        <fullName evidence="10">Transmembrane exosortase</fullName>
    </submittedName>
</protein>
<dbReference type="InterPro" id="IPR026392">
    <property type="entry name" value="Exo/Archaeosortase_dom"/>
</dbReference>
<evidence type="ECO:0000313" key="11">
    <source>
        <dbReference type="Proteomes" id="UP000019063"/>
    </source>
</evidence>
<dbReference type="AlphaFoldDB" id="W4HLB2"/>
<proteinExistence type="predicted"/>
<dbReference type="GO" id="GO:0005886">
    <property type="term" value="C:plasma membrane"/>
    <property type="evidence" value="ECO:0007669"/>
    <property type="project" value="UniProtKB-SubCell"/>
</dbReference>
<dbReference type="EMBL" id="AQQW01000004">
    <property type="protein sequence ID" value="ETW13218.1"/>
    <property type="molecule type" value="Genomic_DNA"/>
</dbReference>
<keyword evidence="6 8" id="KW-1133">Transmembrane helix</keyword>
<dbReference type="InterPro" id="IPR026491">
    <property type="entry name" value="ExosortD_VPLPA"/>
</dbReference>
<keyword evidence="2" id="KW-1003">Cell membrane</keyword>
<feature type="transmembrane region" description="Helical" evidence="8">
    <location>
        <begin position="200"/>
        <end position="220"/>
    </location>
</feature>
<dbReference type="GO" id="GO:0008233">
    <property type="term" value="F:peptidase activity"/>
    <property type="evidence" value="ECO:0007669"/>
    <property type="project" value="UniProtKB-KW"/>
</dbReference>
<organism evidence="10 11">
    <name type="scientific">Roseivivax marinus</name>
    <dbReference type="NCBI Taxonomy" id="1379903"/>
    <lineage>
        <taxon>Bacteria</taxon>
        <taxon>Pseudomonadati</taxon>
        <taxon>Pseudomonadota</taxon>
        <taxon>Alphaproteobacteria</taxon>
        <taxon>Rhodobacterales</taxon>
        <taxon>Roseobacteraceae</taxon>
        <taxon>Roseivivax</taxon>
    </lineage>
</organism>
<comment type="caution">
    <text evidence="10">The sequence shown here is derived from an EMBL/GenBank/DDBJ whole genome shotgun (WGS) entry which is preliminary data.</text>
</comment>
<reference evidence="10 11" key="1">
    <citation type="journal article" date="2014" name="Antonie Van Leeuwenhoek">
        <title>Roseivivax atlanticus sp. nov., isolated from surface seawater of the Atlantic Ocean.</title>
        <authorList>
            <person name="Li G."/>
            <person name="Lai Q."/>
            <person name="Liu X."/>
            <person name="Sun F."/>
            <person name="Shao Z."/>
        </authorList>
    </citation>
    <scope>NUCLEOTIDE SEQUENCE [LARGE SCALE GENOMIC DNA]</scope>
    <source>
        <strain evidence="10 11">22II-s10s</strain>
    </source>
</reference>
<feature type="transmembrane region" description="Helical" evidence="8">
    <location>
        <begin position="269"/>
        <end position="286"/>
    </location>
</feature>
<evidence type="ECO:0000256" key="7">
    <source>
        <dbReference type="ARBA" id="ARBA00023136"/>
    </source>
</evidence>
<name>W4HLB2_9RHOB</name>
<evidence type="ECO:0000313" key="10">
    <source>
        <dbReference type="EMBL" id="ETW13218.1"/>
    </source>
</evidence>
<feature type="transmembrane region" description="Helical" evidence="8">
    <location>
        <begin position="326"/>
        <end position="343"/>
    </location>
</feature>
<dbReference type="NCBIfam" id="TIGR02914">
    <property type="entry name" value="EpsI_fam"/>
    <property type="match status" value="1"/>
</dbReference>
<accession>W4HLB2</accession>
<evidence type="ECO:0000259" key="9">
    <source>
        <dbReference type="Pfam" id="PF11984"/>
    </source>
</evidence>
<dbReference type="eggNOG" id="COG1269">
    <property type="taxonomic scope" value="Bacteria"/>
</dbReference>
<feature type="transmembrane region" description="Helical" evidence="8">
    <location>
        <begin position="227"/>
        <end position="249"/>
    </location>
</feature>
<dbReference type="InterPro" id="IPR013426">
    <property type="entry name" value="EpsH-like"/>
</dbReference>
<feature type="transmembrane region" description="Helical" evidence="8">
    <location>
        <begin position="90"/>
        <end position="111"/>
    </location>
</feature>
<keyword evidence="5" id="KW-0378">Hydrolase</keyword>
<dbReference type="NCBIfam" id="TIGR04178">
    <property type="entry name" value="exo_archaeo"/>
    <property type="match status" value="1"/>
</dbReference>
<evidence type="ECO:0000256" key="4">
    <source>
        <dbReference type="ARBA" id="ARBA00022692"/>
    </source>
</evidence>
<evidence type="ECO:0000256" key="6">
    <source>
        <dbReference type="ARBA" id="ARBA00022989"/>
    </source>
</evidence>
<feature type="domain" description="Methanolan biosynthesis EpsI" evidence="9">
    <location>
        <begin position="329"/>
        <end position="533"/>
    </location>
</feature>
<evidence type="ECO:0000256" key="5">
    <source>
        <dbReference type="ARBA" id="ARBA00022801"/>
    </source>
</evidence>
<feature type="transmembrane region" description="Helical" evidence="8">
    <location>
        <begin position="117"/>
        <end position="147"/>
    </location>
</feature>
<dbReference type="InterPro" id="IPR019127">
    <property type="entry name" value="Exosortase"/>
</dbReference>
<dbReference type="NCBIfam" id="TIGR04152">
    <property type="entry name" value="exosort_VPLPA"/>
    <property type="match status" value="1"/>
</dbReference>
<dbReference type="Proteomes" id="UP000019063">
    <property type="component" value="Unassembled WGS sequence"/>
</dbReference>
<dbReference type="NCBIfam" id="TIGR02602">
    <property type="entry name" value="8TM_EpsH"/>
    <property type="match status" value="1"/>
</dbReference>
<dbReference type="RefSeq" id="WP_043843664.1">
    <property type="nucleotide sequence ID" value="NZ_AQQW01000004.1"/>
</dbReference>
<feature type="transmembrane region" description="Helical" evidence="8">
    <location>
        <begin position="159"/>
        <end position="180"/>
    </location>
</feature>
<dbReference type="GO" id="GO:0006508">
    <property type="term" value="P:proteolysis"/>
    <property type="evidence" value="ECO:0007669"/>
    <property type="project" value="UniProtKB-KW"/>
</dbReference>
<gene>
    <name evidence="10" type="ORF">ATO8_08401</name>
</gene>
<evidence type="ECO:0000256" key="1">
    <source>
        <dbReference type="ARBA" id="ARBA00004651"/>
    </source>
</evidence>
<dbReference type="InterPro" id="IPR014263">
    <property type="entry name" value="Methanolan_biosynth_EpsI"/>
</dbReference>
<dbReference type="STRING" id="1379903.ATO8_08401"/>
<dbReference type="Pfam" id="PF11984">
    <property type="entry name" value="DUF3485"/>
    <property type="match status" value="1"/>
</dbReference>
<evidence type="ECO:0000256" key="2">
    <source>
        <dbReference type="ARBA" id="ARBA00022475"/>
    </source>
</evidence>
<keyword evidence="7 8" id="KW-0472">Membrane</keyword>
<evidence type="ECO:0000256" key="8">
    <source>
        <dbReference type="SAM" id="Phobius"/>
    </source>
</evidence>
<evidence type="ECO:0000256" key="3">
    <source>
        <dbReference type="ARBA" id="ARBA00022670"/>
    </source>
</evidence>
<sequence>MTVVDSHLPRHAAQRRIGSAPIVWVAALLLGVPAFWPGLEELAAHWTTTAYAHGPVVPAMVAFLLVRALREQTRTAPATGHARFGLPYRLGLPALALGVAGHLTGIGDLAAYGLVLWLAALVLAAVGPANLGRAVGPLLLLVLMLPLPQIVQWETTTTLRLLSSEIAVWVIRALGVPVFLSGNVIDLGVVQLQVADACAGLQFVFPILCFAGFFAILARAPLWQKALMIGAAVPLAVVMNALRIAATAIAVDRIGPSVIGDTAHAVEGWSVLLVCILCLGLLPTLLRAATPVRLRAAPAGPVYDFSTEGIGRLALRARAAAAPRSLIGLAVAALVTCGALALIPDRTPLQPARAGFAAFPLRLDGMVAAPGELDPGIARVLAASDYLDVTFSGAAAEAAPVNLFAAYYRDLSEGSGLHSPTICLPNDGWDITDISTRPVDMTGTPYATFTATRAIITRGRERQVVLFWFEQNGARRASAIETKLRVFRSGILDRRTDGAFVRFVTPIRPDETVADAEQRLADTMRSSLPHLPAHIPL</sequence>
<dbReference type="Pfam" id="PF09721">
    <property type="entry name" value="Exosortase_EpsH"/>
    <property type="match status" value="1"/>
</dbReference>
<feature type="transmembrane region" description="Helical" evidence="8">
    <location>
        <begin position="51"/>
        <end position="69"/>
    </location>
</feature>